<accession>A0ABD2FBH6</accession>
<feature type="compositionally biased region" description="Polar residues" evidence="2">
    <location>
        <begin position="1"/>
        <end position="12"/>
    </location>
</feature>
<dbReference type="AlphaFoldDB" id="A0ABD2FBH6"/>
<dbReference type="GO" id="GO:0005085">
    <property type="term" value="F:guanyl-nucleotide exchange factor activity"/>
    <property type="evidence" value="ECO:0007669"/>
    <property type="project" value="UniProtKB-KW"/>
</dbReference>
<feature type="region of interest" description="Disordered" evidence="2">
    <location>
        <begin position="1"/>
        <end position="81"/>
    </location>
</feature>
<feature type="region of interest" description="Disordered" evidence="2">
    <location>
        <begin position="221"/>
        <end position="240"/>
    </location>
</feature>
<dbReference type="InterPro" id="IPR001194">
    <property type="entry name" value="cDENN_dom"/>
</dbReference>
<dbReference type="FunFam" id="3.40.50.11500:FF:000004">
    <property type="entry name" value="DENN domain-containing protein 2C isoform X1"/>
    <property type="match status" value="1"/>
</dbReference>
<evidence type="ECO:0000259" key="3">
    <source>
        <dbReference type="PROSITE" id="PS50211"/>
    </source>
</evidence>
<feature type="compositionally biased region" description="Polar residues" evidence="2">
    <location>
        <begin position="36"/>
        <end position="61"/>
    </location>
</feature>
<gene>
    <name evidence="4" type="ORF">WCI35_003160</name>
</gene>
<dbReference type="PROSITE" id="PS50211">
    <property type="entry name" value="DENN"/>
    <property type="match status" value="1"/>
</dbReference>
<comment type="caution">
    <text evidence="4">The sequence shown here is derived from an EMBL/GenBank/DDBJ whole genome shotgun (WGS) entry which is preliminary data.</text>
</comment>
<evidence type="ECO:0000313" key="4">
    <source>
        <dbReference type="EMBL" id="KAL2806533.1"/>
    </source>
</evidence>
<dbReference type="InterPro" id="IPR005112">
    <property type="entry name" value="dDENN_dom"/>
</dbReference>
<feature type="region of interest" description="Disordered" evidence="2">
    <location>
        <begin position="111"/>
        <end position="153"/>
    </location>
</feature>
<dbReference type="Pfam" id="PF03455">
    <property type="entry name" value="dDENN"/>
    <property type="match status" value="1"/>
</dbReference>
<organism evidence="4 5">
    <name type="scientific">Daubentonia madagascariensis</name>
    <name type="common">Aye-aye</name>
    <name type="synonym">Sciurus madagascariensis</name>
    <dbReference type="NCBI Taxonomy" id="31869"/>
    <lineage>
        <taxon>Eukaryota</taxon>
        <taxon>Metazoa</taxon>
        <taxon>Chordata</taxon>
        <taxon>Craniata</taxon>
        <taxon>Vertebrata</taxon>
        <taxon>Euteleostomi</taxon>
        <taxon>Mammalia</taxon>
        <taxon>Eutheria</taxon>
        <taxon>Euarchontoglires</taxon>
        <taxon>Primates</taxon>
        <taxon>Strepsirrhini</taxon>
        <taxon>Chiromyiformes</taxon>
        <taxon>Daubentoniidae</taxon>
        <taxon>Daubentonia</taxon>
    </lineage>
</organism>
<sequence length="657" mass="74933">MTMTANKNSSITHGAGGTKAPRGTLSRKSFEFEDASSLQSLYPSSPTENGTESQPKFGSKSTLEENAYEDIVGDLPKENPYEDVDLKSRRAGRKSQQLSENSLDSLHRMWSPQDRKYNNPPTQLSLKPGSQSLRSGNWSERKSHRLPRLPKRHSHDDMLLLAQLSLPSSPSSLNEDSLSTTSELLSSRRARRIPKLVQRINSIYNAKRGKKRLKKLSMSSIETASLRDENSESESDSDDRFKAHTQRLVHIQSMLKRAPSYRTLELELLEWQERELFEYFVVVSLKKKPSRNTYLPEVSYQFPKPSGKGPRLPEVYCVISRLGCFGLFSKVLDEVERRRGISAALVYPFMRSLMESPFPAPGKTIKVKTFLPGAGNEVLELRRPMDSRLEHVDFECLFTCLSVRQLIRIFASLLLERRVIFVADKLSTLSSCSHAVVALLYPFSWQHTFIPVLPASMIDIVCCPTPFLVGLLSSSLPKLKELPVEEALMVNLGSDRFIRQMDDEDTLLPRKLQAALEQALERKNELISQDSDSDSDDECNTLNGLVSEVFIRFFVETVGHYSLFLTQSEKGERAFQREAFRKSVASKSIRRFLEVFMESQMFAGFIQDRELRKCRAKGLFEQRVEQYLEELPDTEQSGMNKFLRGLGNKMKFLHKKN</sequence>
<dbReference type="SMART" id="SM00799">
    <property type="entry name" value="DENN"/>
    <property type="match status" value="1"/>
</dbReference>
<dbReference type="InterPro" id="IPR037516">
    <property type="entry name" value="Tripartite_DENN"/>
</dbReference>
<dbReference type="PANTHER" id="PTHR15288">
    <property type="entry name" value="DENN DOMAIN-CONTAINING PROTEIN 2"/>
    <property type="match status" value="1"/>
</dbReference>
<dbReference type="EMBL" id="JBFSEQ010000001">
    <property type="protein sequence ID" value="KAL2806533.1"/>
    <property type="molecule type" value="Genomic_DNA"/>
</dbReference>
<feature type="compositionally biased region" description="Polar residues" evidence="2">
    <location>
        <begin position="119"/>
        <end position="138"/>
    </location>
</feature>
<dbReference type="InterPro" id="IPR043153">
    <property type="entry name" value="DENN_C"/>
</dbReference>
<dbReference type="InterPro" id="IPR051942">
    <property type="entry name" value="DENN_domain_containing_2"/>
</dbReference>
<protein>
    <submittedName>
        <fullName evidence="4">DENN domain-containing protein 2B isoform 6</fullName>
    </submittedName>
</protein>
<feature type="compositionally biased region" description="Basic residues" evidence="2">
    <location>
        <begin position="142"/>
        <end position="153"/>
    </location>
</feature>
<dbReference type="Gene3D" id="3.30.450.200">
    <property type="match status" value="1"/>
</dbReference>
<dbReference type="Proteomes" id="UP001610411">
    <property type="component" value="Unassembled WGS sequence"/>
</dbReference>
<proteinExistence type="predicted"/>
<name>A0ABD2FBH6_DAUMA</name>
<reference evidence="4 5" key="1">
    <citation type="journal article" date="2024" name="G3 (Bethesda)">
        <title>A hybrid genome assembly of the endangered aye-aye (Daubentonia madagascariensis).</title>
        <authorList>
            <person name="Versoza C.J."/>
            <person name="Pfeifer S.P."/>
        </authorList>
    </citation>
    <scope>NUCLEOTIDE SEQUENCE [LARGE SCALE GENOMIC DNA]</scope>
    <source>
        <strain evidence="4">6821</strain>
    </source>
</reference>
<evidence type="ECO:0000313" key="5">
    <source>
        <dbReference type="Proteomes" id="UP001610411"/>
    </source>
</evidence>
<keyword evidence="5" id="KW-1185">Reference proteome</keyword>
<dbReference type="SMART" id="SM00801">
    <property type="entry name" value="dDENN"/>
    <property type="match status" value="1"/>
</dbReference>
<dbReference type="PANTHER" id="PTHR15288:SF5">
    <property type="entry name" value="DENN DOMAIN-CONTAINING PROTEIN 2B"/>
    <property type="match status" value="1"/>
</dbReference>
<keyword evidence="1" id="KW-0344">Guanine-nucleotide releasing factor</keyword>
<dbReference type="Pfam" id="PF02141">
    <property type="entry name" value="DENN"/>
    <property type="match status" value="1"/>
</dbReference>
<evidence type="ECO:0000256" key="1">
    <source>
        <dbReference type="ARBA" id="ARBA00022658"/>
    </source>
</evidence>
<evidence type="ECO:0000256" key="2">
    <source>
        <dbReference type="SAM" id="MobiDB-lite"/>
    </source>
</evidence>
<dbReference type="Gene3D" id="3.40.50.11500">
    <property type="match status" value="1"/>
</dbReference>
<feature type="domain" description="UDENN" evidence="3">
    <location>
        <begin position="219"/>
        <end position="616"/>
    </location>
</feature>